<comment type="caution">
    <text evidence="1">The sequence shown here is derived from an EMBL/GenBank/DDBJ whole genome shotgun (WGS) entry which is preliminary data.</text>
</comment>
<protein>
    <recommendedName>
        <fullName evidence="3">SPOR domain-containing protein</fullName>
    </recommendedName>
</protein>
<name>A0A9D7S7D3_9BACT</name>
<dbReference type="Proteomes" id="UP000808349">
    <property type="component" value="Unassembled WGS sequence"/>
</dbReference>
<evidence type="ECO:0000313" key="1">
    <source>
        <dbReference type="EMBL" id="MBK9716573.1"/>
    </source>
</evidence>
<accession>A0A9D7S7D3</accession>
<proteinExistence type="predicted"/>
<reference evidence="1 2" key="1">
    <citation type="submission" date="2020-10" db="EMBL/GenBank/DDBJ databases">
        <title>Connecting structure to function with the recovery of over 1000 high-quality activated sludge metagenome-assembled genomes encoding full-length rRNA genes using long-read sequencing.</title>
        <authorList>
            <person name="Singleton C.M."/>
            <person name="Petriglieri F."/>
            <person name="Kristensen J.M."/>
            <person name="Kirkegaard R.H."/>
            <person name="Michaelsen T.Y."/>
            <person name="Andersen M.H."/>
            <person name="Karst S.M."/>
            <person name="Dueholm M.S."/>
            <person name="Nielsen P.H."/>
            <person name="Albertsen M."/>
        </authorList>
    </citation>
    <scope>NUCLEOTIDE SEQUENCE [LARGE SCALE GENOMIC DNA]</scope>
    <source>
        <strain evidence="1">Ribe_18-Q3-R11-54_BAT3C.373</strain>
    </source>
</reference>
<dbReference type="EMBL" id="JADKFW010000004">
    <property type="protein sequence ID" value="MBK9716573.1"/>
    <property type="molecule type" value="Genomic_DNA"/>
</dbReference>
<evidence type="ECO:0008006" key="3">
    <source>
        <dbReference type="Google" id="ProtNLM"/>
    </source>
</evidence>
<organism evidence="1 2">
    <name type="scientific">Candidatus Defluviibacterium haderslevense</name>
    <dbReference type="NCBI Taxonomy" id="2981993"/>
    <lineage>
        <taxon>Bacteria</taxon>
        <taxon>Pseudomonadati</taxon>
        <taxon>Bacteroidota</taxon>
        <taxon>Saprospiria</taxon>
        <taxon>Saprospirales</taxon>
        <taxon>Saprospiraceae</taxon>
        <taxon>Candidatus Defluviibacterium</taxon>
    </lineage>
</organism>
<evidence type="ECO:0000313" key="2">
    <source>
        <dbReference type="Proteomes" id="UP000808349"/>
    </source>
</evidence>
<dbReference type="AlphaFoldDB" id="A0A9D7S7D3"/>
<gene>
    <name evidence="1" type="ORF">IPO85_03460</name>
</gene>
<sequence>MKGLVLFIILFLSFVDSSLIAQSGIQVNEDPQIKGIMNQYVRINRSITHFSGWRITVISTADRRQMEESKIMFQKNFNYKVKWDYKEPYYQLKAGAFTNRNDAAFVLENVKKKFPTAFLSIDKIAYDEL</sequence>